<dbReference type="Gene3D" id="3.40.30.10">
    <property type="entry name" value="Glutaredoxin"/>
    <property type="match status" value="1"/>
</dbReference>
<dbReference type="InterPro" id="IPR036249">
    <property type="entry name" value="Thioredoxin-like_sf"/>
</dbReference>
<evidence type="ECO:0000313" key="4">
    <source>
        <dbReference type="Proteomes" id="UP000770717"/>
    </source>
</evidence>
<evidence type="ECO:0000259" key="2">
    <source>
        <dbReference type="Pfam" id="PF02114"/>
    </source>
</evidence>
<feature type="domain" description="Phosducin" evidence="2">
    <location>
        <begin position="34"/>
        <end position="199"/>
    </location>
</feature>
<accession>A0A8J6F1J5</accession>
<evidence type="ECO:0000256" key="1">
    <source>
        <dbReference type="ARBA" id="ARBA00009686"/>
    </source>
</evidence>
<gene>
    <name evidence="3" type="ORF">GDO78_011695</name>
</gene>
<keyword evidence="4" id="KW-1185">Reference proteome</keyword>
<name>A0A8J6F1J5_ELECQ</name>
<dbReference type="SUPFAM" id="SSF52833">
    <property type="entry name" value="Thioredoxin-like"/>
    <property type="match status" value="1"/>
</dbReference>
<reference evidence="3" key="1">
    <citation type="thesis" date="2020" institute="ProQuest LLC" country="789 East Eisenhower Parkway, Ann Arbor, MI, USA">
        <title>Comparative Genomics and Chromosome Evolution.</title>
        <authorList>
            <person name="Mudd A.B."/>
        </authorList>
    </citation>
    <scope>NUCLEOTIDE SEQUENCE</scope>
    <source>
        <strain evidence="3">HN-11 Male</strain>
        <tissue evidence="3">Kidney and liver</tissue>
    </source>
</reference>
<dbReference type="GO" id="GO:0005737">
    <property type="term" value="C:cytoplasm"/>
    <property type="evidence" value="ECO:0007669"/>
    <property type="project" value="TreeGrafter"/>
</dbReference>
<dbReference type="PANTHER" id="PTHR45809">
    <property type="entry name" value="VIRAL IAP-ASSOCIATED FACTOR HOMOLOG"/>
    <property type="match status" value="1"/>
</dbReference>
<comment type="similarity">
    <text evidence="1">Belongs to the phosducin family.</text>
</comment>
<evidence type="ECO:0000313" key="3">
    <source>
        <dbReference type="EMBL" id="KAG9479787.1"/>
    </source>
</evidence>
<dbReference type="Pfam" id="PF02114">
    <property type="entry name" value="Phosducin"/>
    <property type="match status" value="1"/>
</dbReference>
<sequence length="235" mass="27476">MKNPNEDTEWNDVLRAFEIIPPKKEEKDEIEELALKMQKEAAVKPYEKMTLAGLKEAEDTFQEEDERAIQMYRKKRIKELKALQKTQLYGELNEIAADMYVKEVTNAKDNVWVVVHLYRSWIPMCELLNNHLRILAKKFPETRFVKAPADNCIPKYWEAYVPTLLVYRNGQIKGQFIGMDQCGGTRVTLEDLEWKLADTGAIETDLEEDPRKTFIDLMMSSVKRTSIHWKNDATD</sequence>
<dbReference type="OrthoDB" id="45518at2759"/>
<dbReference type="Proteomes" id="UP000770717">
    <property type="component" value="Unassembled WGS sequence"/>
</dbReference>
<organism evidence="3 4">
    <name type="scientific">Eleutherodactylus coqui</name>
    <name type="common">Puerto Rican coqui</name>
    <dbReference type="NCBI Taxonomy" id="57060"/>
    <lineage>
        <taxon>Eukaryota</taxon>
        <taxon>Metazoa</taxon>
        <taxon>Chordata</taxon>
        <taxon>Craniata</taxon>
        <taxon>Vertebrata</taxon>
        <taxon>Euteleostomi</taxon>
        <taxon>Amphibia</taxon>
        <taxon>Batrachia</taxon>
        <taxon>Anura</taxon>
        <taxon>Neobatrachia</taxon>
        <taxon>Hyloidea</taxon>
        <taxon>Eleutherodactylidae</taxon>
        <taxon>Eleutherodactylinae</taxon>
        <taxon>Eleutherodactylus</taxon>
        <taxon>Eleutherodactylus</taxon>
    </lineage>
</organism>
<comment type="caution">
    <text evidence="3">The sequence shown here is derived from an EMBL/GenBank/DDBJ whole genome shotgun (WGS) entry which is preliminary data.</text>
</comment>
<protein>
    <recommendedName>
        <fullName evidence="2">Phosducin domain-containing protein</fullName>
    </recommendedName>
</protein>
<dbReference type="PANTHER" id="PTHR45809:SF1">
    <property type="entry name" value="PHOSDUCIN-LIKE PROTEIN 2"/>
    <property type="match status" value="1"/>
</dbReference>
<dbReference type="InterPro" id="IPR051498">
    <property type="entry name" value="Phosducin-like_chap/apop_reg"/>
</dbReference>
<dbReference type="AlphaFoldDB" id="A0A8J6F1J5"/>
<dbReference type="InterPro" id="IPR024253">
    <property type="entry name" value="Phosducin_thioredoxin-like_dom"/>
</dbReference>
<dbReference type="CDD" id="cd02988">
    <property type="entry name" value="Phd_like_VIAF"/>
    <property type="match status" value="1"/>
</dbReference>
<dbReference type="EMBL" id="WNTK01000007">
    <property type="protein sequence ID" value="KAG9479787.1"/>
    <property type="molecule type" value="Genomic_DNA"/>
</dbReference>
<proteinExistence type="inferred from homology"/>
<dbReference type="GO" id="GO:0006457">
    <property type="term" value="P:protein folding"/>
    <property type="evidence" value="ECO:0007669"/>
    <property type="project" value="TreeGrafter"/>
</dbReference>